<dbReference type="EMBL" id="UGQM01000001">
    <property type="protein sequence ID" value="STZ45924.1"/>
    <property type="molecule type" value="Genomic_DNA"/>
</dbReference>
<organism evidence="1 2">
    <name type="scientific">Mycolicibacterium gilvum</name>
    <dbReference type="NCBI Taxonomy" id="1804"/>
    <lineage>
        <taxon>Bacteria</taxon>
        <taxon>Bacillati</taxon>
        <taxon>Actinomycetota</taxon>
        <taxon>Actinomycetes</taxon>
        <taxon>Mycobacteriales</taxon>
        <taxon>Mycobacteriaceae</taxon>
        <taxon>Mycolicibacterium</taxon>
    </lineage>
</organism>
<dbReference type="PANTHER" id="PTHR34724:SF2">
    <property type="entry name" value="OS12G0596101 PROTEIN"/>
    <property type="match status" value="1"/>
</dbReference>
<evidence type="ECO:0000313" key="1">
    <source>
        <dbReference type="EMBL" id="STZ45924.1"/>
    </source>
</evidence>
<evidence type="ECO:0000313" key="2">
    <source>
        <dbReference type="Proteomes" id="UP000254291"/>
    </source>
</evidence>
<dbReference type="PANTHER" id="PTHR34724">
    <property type="entry name" value="OS12G0596101 PROTEIN"/>
    <property type="match status" value="1"/>
</dbReference>
<name>A0A378SVP3_9MYCO</name>
<reference evidence="1 2" key="1">
    <citation type="submission" date="2018-06" db="EMBL/GenBank/DDBJ databases">
        <authorList>
            <consortium name="Pathogen Informatics"/>
            <person name="Doyle S."/>
        </authorList>
    </citation>
    <scope>NUCLEOTIDE SEQUENCE [LARGE SCALE GENOMIC DNA]</scope>
    <source>
        <strain evidence="1 2">NCTC10742</strain>
    </source>
</reference>
<dbReference type="AlphaFoldDB" id="A0A378SVP3"/>
<accession>A0A378SVP3</accession>
<proteinExistence type="predicted"/>
<gene>
    <name evidence="1" type="ORF">NCTC10742_05188</name>
</gene>
<dbReference type="Proteomes" id="UP000254291">
    <property type="component" value="Unassembled WGS sequence"/>
</dbReference>
<sequence>MCYAVTCKACGKTTWDGCGQHVDDVMREVPAAQQCRCPRKTEQPRRTGSGFWRR</sequence>
<protein>
    <submittedName>
        <fullName evidence="1">Uncharacterized protein</fullName>
    </submittedName>
</protein>